<feature type="domain" description="FAD-binding PCMH-type" evidence="4">
    <location>
        <begin position="38"/>
        <end position="220"/>
    </location>
</feature>
<keyword evidence="3" id="KW-0274">FAD</keyword>
<name>A0ABQ2LD35_9PROT</name>
<keyword evidence="2" id="KW-0285">Flavoprotein</keyword>
<evidence type="ECO:0000313" key="6">
    <source>
        <dbReference type="Proteomes" id="UP000602381"/>
    </source>
</evidence>
<dbReference type="Pfam" id="PF02913">
    <property type="entry name" value="FAD-oxidase_C"/>
    <property type="match status" value="1"/>
</dbReference>
<dbReference type="InterPro" id="IPR016166">
    <property type="entry name" value="FAD-bd_PCMH"/>
</dbReference>
<gene>
    <name evidence="5" type="ORF">GCM10007972_14920</name>
</gene>
<keyword evidence="6" id="KW-1185">Reference proteome</keyword>
<accession>A0ABQ2LD35</accession>
<dbReference type="SUPFAM" id="SSF56176">
    <property type="entry name" value="FAD-binding/transporter-associated domain-like"/>
    <property type="match status" value="1"/>
</dbReference>
<protein>
    <submittedName>
        <fullName evidence="5">D-2-hydroxyacid dehydrogenase</fullName>
    </submittedName>
</protein>
<dbReference type="PANTHER" id="PTHR43716">
    <property type="entry name" value="D-2-HYDROXYGLUTARATE DEHYDROGENASE, MITOCHONDRIAL"/>
    <property type="match status" value="1"/>
</dbReference>
<sequence>MTIRPDDMAAFKAVLDDKSWSTNADEIAPHLVEWRDRYQGRSSILLKPDNTEAVARIVRVANDRHVPLVVQGGNTGLVGGGVPDAGGGEVLLSLKRMTAVRDDVSGDGFSLGVEAGVTLQAVQETAKARDRLFPLSLASEGTATIGGAISTNAGGVHVLKYGTMRSLILGLEAVLPTGEIYHGLTRLHKDNTGYDLKSLLCGAEGTLGVVTAATLKLYPALHCHAVAFAGLKDVADALALLAHMQEACGDRLIAFELIPRFGLELVSCHMPRCRDPMETAYPWYVLMELASSNQAEDLDPVLEQALASAHEKGMVQDAVVAASEEQAEGLWRLRHSLSEAQKYAGGSIKHDLSLPQSRIPQFIQQVTEQLAHRVPGIRPCIFGHLGDGNLHANFTQPEGADKAAFLDRWADISRMVHDLTVEMGGSISAEHGIGRMKVGDLERYKDPAALAAMRRIKTALDPNNILNPGRILAMPGH</sequence>
<dbReference type="RefSeq" id="WP_150005267.1">
    <property type="nucleotide sequence ID" value="NZ_BMOV01000004.1"/>
</dbReference>
<dbReference type="Gene3D" id="3.30.70.2190">
    <property type="match status" value="1"/>
</dbReference>
<dbReference type="Proteomes" id="UP000602381">
    <property type="component" value="Unassembled WGS sequence"/>
</dbReference>
<comment type="caution">
    <text evidence="5">The sequence shown here is derived from an EMBL/GenBank/DDBJ whole genome shotgun (WGS) entry which is preliminary data.</text>
</comment>
<dbReference type="InterPro" id="IPR006094">
    <property type="entry name" value="Oxid_FAD_bind_N"/>
</dbReference>
<dbReference type="InterPro" id="IPR036318">
    <property type="entry name" value="FAD-bd_PCMH-like_sf"/>
</dbReference>
<dbReference type="InterPro" id="IPR051264">
    <property type="entry name" value="FAD-oxidored/transferase_4"/>
</dbReference>
<organism evidence="5 6">
    <name type="scientific">Iodidimonas muriae</name>
    <dbReference type="NCBI Taxonomy" id="261467"/>
    <lineage>
        <taxon>Bacteria</taxon>
        <taxon>Pseudomonadati</taxon>
        <taxon>Pseudomonadota</taxon>
        <taxon>Alphaproteobacteria</taxon>
        <taxon>Iodidimonadales</taxon>
        <taxon>Iodidimonadaceae</taxon>
        <taxon>Iodidimonas</taxon>
    </lineage>
</organism>
<dbReference type="InterPro" id="IPR004113">
    <property type="entry name" value="FAD-bd_oxidored_4_C"/>
</dbReference>
<comment type="similarity">
    <text evidence="1">Belongs to the FAD-binding oxidoreductase/transferase type 4 family.</text>
</comment>
<dbReference type="Gene3D" id="3.30.43.10">
    <property type="entry name" value="Uridine Diphospho-n-acetylenolpyruvylglucosamine Reductase, domain 2"/>
    <property type="match status" value="1"/>
</dbReference>
<dbReference type="InterPro" id="IPR016169">
    <property type="entry name" value="FAD-bd_PCMH_sub2"/>
</dbReference>
<evidence type="ECO:0000256" key="1">
    <source>
        <dbReference type="ARBA" id="ARBA00008000"/>
    </source>
</evidence>
<dbReference type="InterPro" id="IPR016164">
    <property type="entry name" value="FAD-linked_Oxase-like_C"/>
</dbReference>
<evidence type="ECO:0000256" key="3">
    <source>
        <dbReference type="ARBA" id="ARBA00022827"/>
    </source>
</evidence>
<dbReference type="PROSITE" id="PS51387">
    <property type="entry name" value="FAD_PCMH"/>
    <property type="match status" value="1"/>
</dbReference>
<evidence type="ECO:0000256" key="2">
    <source>
        <dbReference type="ARBA" id="ARBA00022630"/>
    </source>
</evidence>
<dbReference type="InterPro" id="IPR016171">
    <property type="entry name" value="Vanillyl_alc_oxidase_C-sub2"/>
</dbReference>
<reference evidence="6" key="1">
    <citation type="journal article" date="2019" name="Int. J. Syst. Evol. Microbiol.">
        <title>The Global Catalogue of Microorganisms (GCM) 10K type strain sequencing project: providing services to taxonomists for standard genome sequencing and annotation.</title>
        <authorList>
            <consortium name="The Broad Institute Genomics Platform"/>
            <consortium name="The Broad Institute Genome Sequencing Center for Infectious Disease"/>
            <person name="Wu L."/>
            <person name="Ma J."/>
        </authorList>
    </citation>
    <scope>NUCLEOTIDE SEQUENCE [LARGE SCALE GENOMIC DNA]</scope>
    <source>
        <strain evidence="6">JCM 17843</strain>
    </source>
</reference>
<dbReference type="SUPFAM" id="SSF55103">
    <property type="entry name" value="FAD-linked oxidases, C-terminal domain"/>
    <property type="match status" value="1"/>
</dbReference>
<dbReference type="Gene3D" id="3.30.70.2740">
    <property type="match status" value="1"/>
</dbReference>
<evidence type="ECO:0000313" key="5">
    <source>
        <dbReference type="EMBL" id="GGO11248.1"/>
    </source>
</evidence>
<dbReference type="EMBL" id="BMOV01000004">
    <property type="protein sequence ID" value="GGO11248.1"/>
    <property type="molecule type" value="Genomic_DNA"/>
</dbReference>
<dbReference type="Gene3D" id="1.10.45.10">
    <property type="entry name" value="Vanillyl-alcohol Oxidase, Chain A, domain 4"/>
    <property type="match status" value="1"/>
</dbReference>
<dbReference type="Pfam" id="PF01565">
    <property type="entry name" value="FAD_binding_4"/>
    <property type="match status" value="1"/>
</dbReference>
<dbReference type="PANTHER" id="PTHR43716:SF2">
    <property type="entry name" value="BLL6224 PROTEIN"/>
    <property type="match status" value="1"/>
</dbReference>
<dbReference type="InterPro" id="IPR016167">
    <property type="entry name" value="FAD-bd_PCMH_sub1"/>
</dbReference>
<evidence type="ECO:0000259" key="4">
    <source>
        <dbReference type="PROSITE" id="PS51387"/>
    </source>
</evidence>
<dbReference type="Gene3D" id="3.30.465.10">
    <property type="match status" value="1"/>
</dbReference>
<proteinExistence type="inferred from homology"/>